<comment type="caution">
    <text evidence="2">The sequence shown here is derived from an EMBL/GenBank/DDBJ whole genome shotgun (WGS) entry which is preliminary data.</text>
</comment>
<evidence type="ECO:0000313" key="2">
    <source>
        <dbReference type="EMBL" id="PSL05071.1"/>
    </source>
</evidence>
<evidence type="ECO:0000259" key="1">
    <source>
        <dbReference type="Pfam" id="PF13472"/>
    </source>
</evidence>
<reference evidence="2 3" key="1">
    <citation type="submission" date="2018-03" db="EMBL/GenBank/DDBJ databases">
        <title>Genomic Encyclopedia of Archaeal and Bacterial Type Strains, Phase II (KMG-II): from individual species to whole genera.</title>
        <authorList>
            <person name="Goeker M."/>
        </authorList>
    </citation>
    <scope>NUCLEOTIDE SEQUENCE [LARGE SCALE GENOMIC DNA]</scope>
    <source>
        <strain evidence="2 3">DSM 28057</strain>
    </source>
</reference>
<keyword evidence="3" id="KW-1185">Reference proteome</keyword>
<dbReference type="InterPro" id="IPR051532">
    <property type="entry name" value="Ester_Hydrolysis_Enzymes"/>
</dbReference>
<dbReference type="InterPro" id="IPR036514">
    <property type="entry name" value="SGNH_hydro_sf"/>
</dbReference>
<dbReference type="EMBL" id="PYGF01000004">
    <property type="protein sequence ID" value="PSL05071.1"/>
    <property type="molecule type" value="Genomic_DNA"/>
</dbReference>
<dbReference type="PANTHER" id="PTHR30383">
    <property type="entry name" value="THIOESTERASE 1/PROTEASE 1/LYSOPHOSPHOLIPASE L1"/>
    <property type="match status" value="1"/>
</dbReference>
<dbReference type="AlphaFoldDB" id="A0A2P8E6H1"/>
<gene>
    <name evidence="2" type="ORF">CLV48_104246</name>
</gene>
<dbReference type="SUPFAM" id="SSF52266">
    <property type="entry name" value="SGNH hydrolase"/>
    <property type="match status" value="1"/>
</dbReference>
<dbReference type="PANTHER" id="PTHR30383:SF5">
    <property type="entry name" value="SGNH HYDROLASE-TYPE ESTERASE DOMAIN-CONTAINING PROTEIN"/>
    <property type="match status" value="1"/>
</dbReference>
<dbReference type="OrthoDB" id="9790057at2"/>
<dbReference type="RefSeq" id="WP_106567101.1">
    <property type="nucleotide sequence ID" value="NZ_JAUVYL010000111.1"/>
</dbReference>
<dbReference type="InterPro" id="IPR013830">
    <property type="entry name" value="SGNH_hydro"/>
</dbReference>
<sequence>MRSIVLLFLIVLKIGLFSPLFAQSRPFENEVKELNEKYQYLPWQKGGVLFTGSSSIRMWKSLKKDFPKTPIINTGFGGSQTNDLLVFIDELVVQYAPSKVFIYEGDNDINAGKSSRQIIEEHYEIISKVKDRLPDTKFYIISAKPSPSRWALKGAYLQLKEEMKQFCSSQDQVTFIDIWTPMLDKAGNPNPKLFVEDMLHMNDKGYKIWKKAIKPHL</sequence>
<dbReference type="GO" id="GO:0004622">
    <property type="term" value="F:phosphatidylcholine lysophospholipase activity"/>
    <property type="evidence" value="ECO:0007669"/>
    <property type="project" value="TreeGrafter"/>
</dbReference>
<dbReference type="Pfam" id="PF13472">
    <property type="entry name" value="Lipase_GDSL_2"/>
    <property type="match status" value="1"/>
</dbReference>
<evidence type="ECO:0000313" key="3">
    <source>
        <dbReference type="Proteomes" id="UP000240708"/>
    </source>
</evidence>
<organism evidence="2 3">
    <name type="scientific">Cecembia rubra</name>
    <dbReference type="NCBI Taxonomy" id="1485585"/>
    <lineage>
        <taxon>Bacteria</taxon>
        <taxon>Pseudomonadati</taxon>
        <taxon>Bacteroidota</taxon>
        <taxon>Cytophagia</taxon>
        <taxon>Cytophagales</taxon>
        <taxon>Cyclobacteriaceae</taxon>
        <taxon>Cecembia</taxon>
    </lineage>
</organism>
<proteinExistence type="predicted"/>
<dbReference type="Gene3D" id="3.40.50.1110">
    <property type="entry name" value="SGNH hydrolase"/>
    <property type="match status" value="1"/>
</dbReference>
<dbReference type="Proteomes" id="UP000240708">
    <property type="component" value="Unassembled WGS sequence"/>
</dbReference>
<name>A0A2P8E6H1_9BACT</name>
<feature type="domain" description="SGNH hydrolase-type esterase" evidence="1">
    <location>
        <begin position="60"/>
        <end position="208"/>
    </location>
</feature>
<dbReference type="CDD" id="cd04502">
    <property type="entry name" value="SGNH_hydrolase_like_7"/>
    <property type="match status" value="1"/>
</dbReference>
<accession>A0A2P8E6H1</accession>
<protein>
    <submittedName>
        <fullName evidence="2">Lysophospholipase L1-like esterase</fullName>
    </submittedName>
</protein>